<dbReference type="Proteomes" id="UP001626549">
    <property type="component" value="Chromosome"/>
</dbReference>
<organism evidence="2 3">
    <name type="scientific">Congregibacter brevis</name>
    <dbReference type="NCBI Taxonomy" id="3081201"/>
    <lineage>
        <taxon>Bacteria</taxon>
        <taxon>Pseudomonadati</taxon>
        <taxon>Pseudomonadota</taxon>
        <taxon>Gammaproteobacteria</taxon>
        <taxon>Cellvibrionales</taxon>
        <taxon>Halieaceae</taxon>
        <taxon>Congregibacter</taxon>
    </lineage>
</organism>
<evidence type="ECO:0000313" key="3">
    <source>
        <dbReference type="Proteomes" id="UP001626549"/>
    </source>
</evidence>
<evidence type="ECO:0008006" key="4">
    <source>
        <dbReference type="Google" id="ProtNLM"/>
    </source>
</evidence>
<dbReference type="RefSeq" id="WP_407326924.1">
    <property type="nucleotide sequence ID" value="NZ_CP136865.1"/>
</dbReference>
<evidence type="ECO:0000313" key="2">
    <source>
        <dbReference type="EMBL" id="WOJ96240.1"/>
    </source>
</evidence>
<keyword evidence="3" id="KW-1185">Reference proteome</keyword>
<proteinExistence type="predicted"/>
<name>A0ABZ0ICX9_9GAMM</name>
<protein>
    <recommendedName>
        <fullName evidence="4">Secreted protein</fullName>
    </recommendedName>
</protein>
<gene>
    <name evidence="2" type="ORF">R0137_13430</name>
</gene>
<accession>A0ABZ0ICX9</accession>
<reference evidence="2 3" key="1">
    <citation type="submission" date="2023-10" db="EMBL/GenBank/DDBJ databases">
        <title>Two novel species belonging to the OM43/NOR5 clade.</title>
        <authorList>
            <person name="Park M."/>
        </authorList>
    </citation>
    <scope>NUCLEOTIDE SEQUENCE [LARGE SCALE GENOMIC DNA]</scope>
    <source>
        <strain evidence="2 3">IMCC45268</strain>
    </source>
</reference>
<evidence type="ECO:0000256" key="1">
    <source>
        <dbReference type="SAM" id="SignalP"/>
    </source>
</evidence>
<dbReference type="EMBL" id="CP136865">
    <property type="protein sequence ID" value="WOJ96240.1"/>
    <property type="molecule type" value="Genomic_DNA"/>
</dbReference>
<feature type="signal peptide" evidence="1">
    <location>
        <begin position="1"/>
        <end position="17"/>
    </location>
</feature>
<sequence>MSSVACTQRFLTGMTLAVCLMAASLTSAYHDHDQGHPSAETEILCSVCLHEHTPGSISLASLFLAAAPDRHLLTGHPAQDLPSNAVGLCSLPRGPPVLLYCS</sequence>
<keyword evidence="1" id="KW-0732">Signal</keyword>
<feature type="chain" id="PRO_5047117084" description="Secreted protein" evidence="1">
    <location>
        <begin position="18"/>
        <end position="102"/>
    </location>
</feature>